<feature type="compositionally biased region" description="Low complexity" evidence="1">
    <location>
        <begin position="101"/>
        <end position="114"/>
    </location>
</feature>
<reference evidence="3" key="1">
    <citation type="journal article" date="2021" name="Proc. Natl. Acad. Sci. U.S.A.">
        <title>Three genomes in the algal genus Volvox reveal the fate of a haploid sex-determining region after a transition to homothallism.</title>
        <authorList>
            <person name="Yamamoto K."/>
            <person name="Hamaji T."/>
            <person name="Kawai-Toyooka H."/>
            <person name="Matsuzaki R."/>
            <person name="Takahashi F."/>
            <person name="Nishimura Y."/>
            <person name="Kawachi M."/>
            <person name="Noguchi H."/>
            <person name="Minakuchi Y."/>
            <person name="Umen J.G."/>
            <person name="Toyoda A."/>
            <person name="Nozaki H."/>
        </authorList>
    </citation>
    <scope>NUCLEOTIDE SEQUENCE</scope>
    <source>
        <strain evidence="3">NIES-3785</strain>
        <strain evidence="2">NIES-3786</strain>
    </source>
</reference>
<feature type="compositionally biased region" description="Low complexity" evidence="1">
    <location>
        <begin position="514"/>
        <end position="531"/>
    </location>
</feature>
<evidence type="ECO:0000313" key="2">
    <source>
        <dbReference type="EMBL" id="GIL85367.1"/>
    </source>
</evidence>
<feature type="compositionally biased region" description="Low complexity" evidence="1">
    <location>
        <begin position="486"/>
        <end position="503"/>
    </location>
</feature>
<feature type="region of interest" description="Disordered" evidence="1">
    <location>
        <begin position="414"/>
        <end position="546"/>
    </location>
</feature>
<name>A0A8J4GF13_9CHLO</name>
<dbReference type="AlphaFoldDB" id="A0A8J4GF13"/>
<dbReference type="Proteomes" id="UP000722791">
    <property type="component" value="Unassembled WGS sequence"/>
</dbReference>
<feature type="compositionally biased region" description="Low complexity" evidence="1">
    <location>
        <begin position="626"/>
        <end position="636"/>
    </location>
</feature>
<dbReference type="OrthoDB" id="546572at2759"/>
<dbReference type="EMBL" id="BNCP01000032">
    <property type="protein sequence ID" value="GIL85367.1"/>
    <property type="molecule type" value="Genomic_DNA"/>
</dbReference>
<feature type="compositionally biased region" description="Basic and acidic residues" evidence="1">
    <location>
        <begin position="414"/>
        <end position="427"/>
    </location>
</feature>
<evidence type="ECO:0000313" key="3">
    <source>
        <dbReference type="EMBL" id="GIM06352.1"/>
    </source>
</evidence>
<feature type="region of interest" description="Disordered" evidence="1">
    <location>
        <begin position="128"/>
        <end position="152"/>
    </location>
</feature>
<feature type="region of interest" description="Disordered" evidence="1">
    <location>
        <begin position="336"/>
        <end position="366"/>
    </location>
</feature>
<feature type="compositionally biased region" description="Pro residues" evidence="1">
    <location>
        <begin position="445"/>
        <end position="455"/>
    </location>
</feature>
<feature type="region of interest" description="Disordered" evidence="1">
    <location>
        <begin position="951"/>
        <end position="974"/>
    </location>
</feature>
<gene>
    <name evidence="2" type="ORF">Vretifemale_13915</name>
    <name evidence="3" type="ORF">Vretimale_10683</name>
</gene>
<feature type="compositionally biased region" description="Polar residues" evidence="1">
    <location>
        <begin position="960"/>
        <end position="971"/>
    </location>
</feature>
<feature type="region of interest" description="Disordered" evidence="1">
    <location>
        <begin position="1038"/>
        <end position="1060"/>
    </location>
</feature>
<dbReference type="EMBL" id="BNCQ01000021">
    <property type="protein sequence ID" value="GIM06352.1"/>
    <property type="molecule type" value="Genomic_DNA"/>
</dbReference>
<evidence type="ECO:0000256" key="1">
    <source>
        <dbReference type="SAM" id="MobiDB-lite"/>
    </source>
</evidence>
<keyword evidence="5" id="KW-1185">Reference proteome</keyword>
<organism evidence="3 4">
    <name type="scientific">Volvox reticuliferus</name>
    <dbReference type="NCBI Taxonomy" id="1737510"/>
    <lineage>
        <taxon>Eukaryota</taxon>
        <taxon>Viridiplantae</taxon>
        <taxon>Chlorophyta</taxon>
        <taxon>core chlorophytes</taxon>
        <taxon>Chlorophyceae</taxon>
        <taxon>CS clade</taxon>
        <taxon>Chlamydomonadales</taxon>
        <taxon>Volvocaceae</taxon>
        <taxon>Volvox</taxon>
    </lineage>
</organism>
<comment type="caution">
    <text evidence="3">The sequence shown here is derived from an EMBL/GenBank/DDBJ whole genome shotgun (WGS) entry which is preliminary data.</text>
</comment>
<evidence type="ECO:0000313" key="4">
    <source>
        <dbReference type="Proteomes" id="UP000722791"/>
    </source>
</evidence>
<feature type="compositionally biased region" description="Gly residues" evidence="1">
    <location>
        <begin position="131"/>
        <end position="150"/>
    </location>
</feature>
<feature type="compositionally biased region" description="Polar residues" evidence="1">
    <location>
        <begin position="87"/>
        <end position="100"/>
    </location>
</feature>
<protein>
    <submittedName>
        <fullName evidence="3">Uncharacterized protein</fullName>
    </submittedName>
</protein>
<evidence type="ECO:0000313" key="5">
    <source>
        <dbReference type="Proteomes" id="UP000747110"/>
    </source>
</evidence>
<feature type="region of interest" description="Disordered" evidence="1">
    <location>
        <begin position="617"/>
        <end position="659"/>
    </location>
</feature>
<accession>A0A8J4GF13</accession>
<dbReference type="Proteomes" id="UP000747110">
    <property type="component" value="Unassembled WGS sequence"/>
</dbReference>
<proteinExistence type="predicted"/>
<feature type="region of interest" description="Disordered" evidence="1">
    <location>
        <begin position="81"/>
        <end position="116"/>
    </location>
</feature>
<sequence length="1060" mass="106394">MEESLAGGKAYSRATVPEARVVRHGSKNASLGSGSWQSLAVDMAQPLMNGSGGHGNGAGKNIHATTNVVGGGGGGDVTAAASPPLTGITTPRRSVDTTTEGGSASGLASSSASGPVPMVLRRLRKTAFRKSGGGGSGGGGGGSGGSGTPGGAAILNAAVERKAAEQPGAPGKHRRAIRGLFGLGSWKGRFSHGGESVAAAAAAAATPQPPLTQHSLTEEHGNAHSLIHASGGSQNTEIKGFCATAATAAAAELTPDAVAATAVAANAAAAAAAASMAATGGSRGSFEGVPLEPRPFGSPFSAKTCSRPSTPGRAAAVGGAAAAKPKLNGVVAMVTPPPLLPPRPKRNLSPSPSRVDQDGTANAVSTAAACPTRTSVNTALRAAAAAAANTTATGAIYDGGCESVTLAAAAAAGGKEHSASGSEHPEQPHLMPPDVTELSEGLPQRTPPVTPPPPQQQRASIALSPLPDPDEGPPPQWRQLHHHHGQQQVEHQQGHGQAPGQGPLDIMGGGCAHQGQQQPDSPPQQQQQQRQESAGTAIPQAVDDPFRRLSIPLSAPTSMKEARISAPVAAATAAAAAAVDGGGSGDGGGDSAATLVAASGPSDPSFISTLMACSETAVASPPPVPQGGQQQQAQQQKDLEKHSQPQPQQQQQLLTLSSSRGSAFATPGAAAAAAAAAANGTSAISEALPYPPWSPTRTSTCGGGSSMGRQLQRELSAISTVSATAADSGIAAATGTAPLTVTSPVPNGVPSGASLPPWSSTLQSLSQVLKMQKSLQVERQARAELTEMLSEMTRKYEGMVRIRRFENYRALVEGARFQLHLANEVRRVVMWYNEARDVVQVDPDLGLGADRAQQRAGATELWPRSFAPQDMERADRGCFGFPTPSTWAGVMAVLMGRSRAPPAPEPMRCFSLYLGGGRCLHLQLPSSGNGRSRDEWLDALQDIAATGRSRVVREERASSTKTSKGLATGLQQAPGSTAAAPTAATATVAAASGNGATATSLTAAAVSGSTTPQLQNALPTAGAVGTAATTAAAMVATQTPQLPGSDGGCGPQAMNARPAE</sequence>